<proteinExistence type="predicted"/>
<accession>A0A815S0U3</accession>
<organism evidence="2 3">
    <name type="scientific">Rotaria magnacalcarata</name>
    <dbReference type="NCBI Taxonomy" id="392030"/>
    <lineage>
        <taxon>Eukaryota</taxon>
        <taxon>Metazoa</taxon>
        <taxon>Spiralia</taxon>
        <taxon>Gnathifera</taxon>
        <taxon>Rotifera</taxon>
        <taxon>Eurotatoria</taxon>
        <taxon>Bdelloidea</taxon>
        <taxon>Philodinida</taxon>
        <taxon>Philodinidae</taxon>
        <taxon>Rotaria</taxon>
    </lineage>
</organism>
<dbReference type="NCBIfam" id="NF047352">
    <property type="entry name" value="P_loop_sacsin"/>
    <property type="match status" value="1"/>
</dbReference>
<feature type="chain" id="PRO_5032305880" evidence="1">
    <location>
        <begin position="16"/>
        <end position="1668"/>
    </location>
</feature>
<protein>
    <submittedName>
        <fullName evidence="2">Uncharacterized protein</fullName>
    </submittedName>
</protein>
<dbReference type="Pfam" id="PF12449">
    <property type="entry name" value="DUF3684"/>
    <property type="match status" value="1"/>
</dbReference>
<evidence type="ECO:0000256" key="1">
    <source>
        <dbReference type="SAM" id="SignalP"/>
    </source>
</evidence>
<dbReference type="Proteomes" id="UP000663855">
    <property type="component" value="Unassembled WGS sequence"/>
</dbReference>
<dbReference type="PANTHER" id="PTHR47839:SF1">
    <property type="entry name" value="DOMAIN PROTEIN, PUTATIVE (AFU_ORTHOLOGUE AFUA_6G04830)-RELATED"/>
    <property type="match status" value="1"/>
</dbReference>
<dbReference type="SUPFAM" id="SSF55874">
    <property type="entry name" value="ATPase domain of HSP90 chaperone/DNA topoisomerase II/histidine kinase"/>
    <property type="match status" value="1"/>
</dbReference>
<reference evidence="2" key="1">
    <citation type="submission" date="2021-02" db="EMBL/GenBank/DDBJ databases">
        <authorList>
            <person name="Nowell W R."/>
        </authorList>
    </citation>
    <scope>NUCLEOTIDE SEQUENCE</scope>
</reference>
<keyword evidence="1" id="KW-0732">Signal</keyword>
<evidence type="ECO:0000313" key="3">
    <source>
        <dbReference type="Proteomes" id="UP000663855"/>
    </source>
</evidence>
<dbReference type="InterPro" id="IPR036890">
    <property type="entry name" value="HATPase_C_sf"/>
</dbReference>
<dbReference type="InterPro" id="IPR022155">
    <property type="entry name" value="DUF3684"/>
</dbReference>
<dbReference type="Gene3D" id="3.30.565.10">
    <property type="entry name" value="Histidine kinase-like ATPase, C-terminal domain"/>
    <property type="match status" value="1"/>
</dbReference>
<gene>
    <name evidence="2" type="ORF">CJN711_LOCUS26315</name>
</gene>
<comment type="caution">
    <text evidence="2">The sequence shown here is derived from an EMBL/GenBank/DDBJ whole genome shotgun (WGS) entry which is preliminary data.</text>
</comment>
<dbReference type="EMBL" id="CAJNOV010012379">
    <property type="protein sequence ID" value="CAF1483891.1"/>
    <property type="molecule type" value="Genomic_DNA"/>
</dbReference>
<name>A0A815S0U3_9BILA</name>
<sequence>MFLFFTALPIAGVSVEKINTCCCWRESSSAHFSDYINFDSMAEILDPDKLRSKALKNGQPTSTSINIRRLIDRILTHYSSDFVVFRELIQNADDAGATSFHLEIKCDTSPASSAEMNFNNRTITEIRAINNGHVFSTADWQRVATIADGNIDPESVGQFGVGFFSVFSYTEEPIIVSGKEYMIFIWQDNKFLQTLHHKLLVEQQTNTTSIILKMRDKYILRIESILDNSRITNEDVPTINLTQLKAYFAKALSFTRNMMTLDIKVNQLLVFQMSKTKSNTSSILNPFTFKPHRSIHNMLLLDSFVFTEQTFAITNGPSITLGHIAIEAHLNIDQQLRNYFQRILKTLPSTVQIQLLFVPTKILLNQQQFQSLIANNNLDAQILKSILPLKFLDNEIIPSGLIFIGLGTHQSIGIGMHVCSHFIPTVERDTLDLQDAYAAKWNEELIACVGQIARRIYDQEISHSSHNTLNKNYETIMAPYSFQKTVPSEKVGAIILKGFFALKNDIFVPTKRLPSANNLSLVISTQTFLADSKHIHGFLPLPLIPFELSKNHFFTALKEHSLIHMTDKSIIEESLTSSALLSNELIELLKWLCSSDINDRSYTKRVLSVVRYHETINSPISYFGKLNYYDALNISLVLPLPSNVLPISIAEHFSQEQLHHNLFLLPCNFKQLIDFYLSENQQYLFNNVKTATHLLSYLSNSSSHFSEPEWIKIKNTLSEIKCIPTTHGMKLPKESYLPSHILRSDRPAITLNLLVEKTTDSQQPRNDSNENLVSVYFLKQIGCRMLDIQSIIENDSRKNHESMQMLIENLARERNSMSDADFNALKNTKFLQGTTLKPNRKNKQKYVPHDLHFPFVAEQLRWSQLIILDWHGIDSYSPEYAFLKELGVREAPDLQILLKRIVQEHDNYQRLNKQRKETYKLPIALKFFAKNFQKHYSTFWKTSNIQQPFLPSRFHTKTNDTDIILSAPDKVYKSSNPLCGTLLPDVVQLFEKHLNISLLGITEHPTLTQAFDIVMERKTELLTIESACHTFSYLNGLDGLNQVFVKRLSNIAFIPLEGVSTLMKPSHVFIKQPVPSVDETIDDTSGLIDYVDFGTEANAFLLTVGVLHSPSIQMLAELLVERQETYFSNLTNDVDIDKKLRVYKECLKKLAIASTHTPELYRNPLKTRLTNERWCLGFQLNNDNKKSTPRIVKPTEIYLDDYHQCVLTHHPICSPNDPELTKLYEQFGAQWLSNCVKRDLKHTGKPEATDKSKDLRELIRSRLHFLFVNNRLEPLASLHEEHFQSLCTNLSVYEVNNIKCQLTFQNSTKTLGKQFGSSCALEQTENEVALYFRKGETASQLDYTDIASELTRFVFKSPPETVIYTISDRLSSSLDSLRRRGVPVDDSLDTQIVAPTQTYTPLWKKALLAPFGLIWMVVHKKTNLQSSNSNIVHPQPMPSPINQRRASDPAPVIHFPKDFNEFDVNNMNQMRHITDLSQTYVNPTFIQNEHTEEELSCSYVDLPAANMTRLENVDISIPLYLEQNITKTPKMIDQAKQLAWVLTGLADNVFQLNTHSLHLFCDKVGPRIAFNINGALFFNLRYFNQIFAQQLQPYLQKPNKENPIISTIVNFYFMVICHELAHNMYPNHDLSFTQCLQQLAVGFMIQKETFLRDFSFQNYQTKYDEQSF</sequence>
<dbReference type="PANTHER" id="PTHR47839">
    <property type="entry name" value="DOMAIN PROTEIN, PUTATIVE (AFU_ORTHOLOGUE AFUA_6G04830)-RELATED"/>
    <property type="match status" value="1"/>
</dbReference>
<evidence type="ECO:0000313" key="2">
    <source>
        <dbReference type="EMBL" id="CAF1483891.1"/>
    </source>
</evidence>
<feature type="signal peptide" evidence="1">
    <location>
        <begin position="1"/>
        <end position="15"/>
    </location>
</feature>